<organism evidence="2 3">
    <name type="scientific">Paenibacillus timonensis</name>
    <dbReference type="NCBI Taxonomy" id="225915"/>
    <lineage>
        <taxon>Bacteria</taxon>
        <taxon>Bacillati</taxon>
        <taxon>Bacillota</taxon>
        <taxon>Bacilli</taxon>
        <taxon>Bacillales</taxon>
        <taxon>Paenibacillaceae</taxon>
        <taxon>Paenibacillus</taxon>
    </lineage>
</organism>
<dbReference type="PANTHER" id="PTHR43649">
    <property type="entry name" value="ARABINOSE-BINDING PROTEIN-RELATED"/>
    <property type="match status" value="1"/>
</dbReference>
<accession>A0ABW3S624</accession>
<evidence type="ECO:0000256" key="1">
    <source>
        <dbReference type="SAM" id="MobiDB-lite"/>
    </source>
</evidence>
<dbReference type="InterPro" id="IPR006059">
    <property type="entry name" value="SBP"/>
</dbReference>
<comment type="caution">
    <text evidence="2">The sequence shown here is derived from an EMBL/GenBank/DDBJ whole genome shotgun (WGS) entry which is preliminary data.</text>
</comment>
<dbReference type="InterPro" id="IPR050490">
    <property type="entry name" value="Bact_solute-bd_prot1"/>
</dbReference>
<dbReference type="RefSeq" id="WP_240267356.1">
    <property type="nucleotide sequence ID" value="NZ_JAKSXN010000001.1"/>
</dbReference>
<sequence length="564" mass="62916">MTRMRKKGGDPPANRGISVTLVLALLAVLLAACDPAEGRFRESPAASPGTPQVLRNSEGSEVDNRPSLTYWAELNGNAASIKSSFGEVPFFQEWQRRTGVELHFIQPPGNQGKEALSILLASGELPDLIEYEWINYPGGPEKAINDGYILRLNEIIDQYAPHLKKYLSEHPEIDLQVRTANGSYYAFPFIQGDKRLRTYQGPIIRKDWLDELGLEVPVTIEEWHDVLKAFKERKGAKAPLTFLGVPNPLFGIEGGGFVGAFGIKKDFYQEQGKVKFGAIEPEYKAFLALFRDWFKEGLIDPNLAAVDSETQDTSMILGRSGASIWNAGAGIGTWLPIMKAKDPAVELAPVPYPVLKKGDRPKFGQFAPAVGTSGGVAISTSNRQVEEAARMLDYGYSPEGHMLFNFGIEGVSYEMKDGYPAYTELILNNPNRWAPSQALAMYTRASYFGPFVQDVRYMEQYYTLKEQQEAIRLWSDTDASLHNLPTLPKTEEESTEFSVIMQEVNRMVDEMSLKIIYGIEPLDAFEGYVEQIRAMGIDRAIHIQQQSLDRFNQALSVKGMAVSK</sequence>
<evidence type="ECO:0000313" key="3">
    <source>
        <dbReference type="Proteomes" id="UP001597211"/>
    </source>
</evidence>
<protein>
    <submittedName>
        <fullName evidence="2">Extracellular solute-binding protein</fullName>
    </submittedName>
</protein>
<dbReference type="Pfam" id="PF01547">
    <property type="entry name" value="SBP_bac_1"/>
    <property type="match status" value="1"/>
</dbReference>
<dbReference type="PROSITE" id="PS51257">
    <property type="entry name" value="PROKAR_LIPOPROTEIN"/>
    <property type="match status" value="1"/>
</dbReference>
<evidence type="ECO:0000313" key="2">
    <source>
        <dbReference type="EMBL" id="MFD1180189.1"/>
    </source>
</evidence>
<proteinExistence type="predicted"/>
<dbReference type="EMBL" id="JBHTKZ010000002">
    <property type="protein sequence ID" value="MFD1180189.1"/>
    <property type="molecule type" value="Genomic_DNA"/>
</dbReference>
<gene>
    <name evidence="2" type="ORF">ACFQ2Z_02345</name>
</gene>
<dbReference type="PANTHER" id="PTHR43649:SF12">
    <property type="entry name" value="DIACETYLCHITOBIOSE BINDING PROTEIN DASA"/>
    <property type="match status" value="1"/>
</dbReference>
<dbReference type="Proteomes" id="UP001597211">
    <property type="component" value="Unassembled WGS sequence"/>
</dbReference>
<feature type="region of interest" description="Disordered" evidence="1">
    <location>
        <begin position="40"/>
        <end position="61"/>
    </location>
</feature>
<keyword evidence="3" id="KW-1185">Reference proteome</keyword>
<dbReference type="Gene3D" id="3.40.190.10">
    <property type="entry name" value="Periplasmic binding protein-like II"/>
    <property type="match status" value="2"/>
</dbReference>
<dbReference type="SUPFAM" id="SSF53850">
    <property type="entry name" value="Periplasmic binding protein-like II"/>
    <property type="match status" value="1"/>
</dbReference>
<reference evidence="3" key="1">
    <citation type="journal article" date="2019" name="Int. J. Syst. Evol. Microbiol.">
        <title>The Global Catalogue of Microorganisms (GCM) 10K type strain sequencing project: providing services to taxonomists for standard genome sequencing and annotation.</title>
        <authorList>
            <consortium name="The Broad Institute Genomics Platform"/>
            <consortium name="The Broad Institute Genome Sequencing Center for Infectious Disease"/>
            <person name="Wu L."/>
            <person name="Ma J."/>
        </authorList>
    </citation>
    <scope>NUCLEOTIDE SEQUENCE [LARGE SCALE GENOMIC DNA]</scope>
    <source>
        <strain evidence="3">CCUG 48216</strain>
    </source>
</reference>
<name>A0ABW3S624_9BACL</name>
<feature type="compositionally biased region" description="Polar residues" evidence="1">
    <location>
        <begin position="49"/>
        <end position="59"/>
    </location>
</feature>